<name>A0A4Y7I9V7_PAPSO</name>
<dbReference type="InterPro" id="IPR024603">
    <property type="entry name" value="COG_complex_COG2_C"/>
</dbReference>
<feature type="repeat" description="PPR" evidence="3">
    <location>
        <begin position="114"/>
        <end position="148"/>
    </location>
</feature>
<evidence type="ECO:0000256" key="2">
    <source>
        <dbReference type="ARBA" id="ARBA00022737"/>
    </source>
</evidence>
<gene>
    <name evidence="5" type="ORF">C5167_037363</name>
</gene>
<dbReference type="InterPro" id="IPR011990">
    <property type="entry name" value="TPR-like_helical_dom_sf"/>
</dbReference>
<evidence type="ECO:0000313" key="5">
    <source>
        <dbReference type="EMBL" id="RZC44421.1"/>
    </source>
</evidence>
<feature type="repeat" description="PPR" evidence="3">
    <location>
        <begin position="44"/>
        <end position="78"/>
    </location>
</feature>
<evidence type="ECO:0000259" key="4">
    <source>
        <dbReference type="Pfam" id="PF12022"/>
    </source>
</evidence>
<dbReference type="AlphaFoldDB" id="A0A4Y7I9V7"/>
<dbReference type="NCBIfam" id="TIGR00756">
    <property type="entry name" value="PPR"/>
    <property type="match status" value="5"/>
</dbReference>
<sequence>MTQTGIQPDVVTCNTLIDGLCRTGEVGSALKLKNMMGKWNCRPNVVLYCAIINALCKGGRFNEAKRLLEEMVSRGISANLTTYNSMIHGHCLHGQREEARKYFDEMMYRRISPDTVTFSILIDSSCKDGMTEDAWGLFELKEKINIKPNRVTCNSMIGGLCLTGRLEEAIKLFDSMVERSLDPDDYSYSMLMDEYCRTRLRQRAEASSTTEVAELLLDTFHVISKVVYLRVAEFERDFLGHVFQHLVACKNHILQGVKVMNDAVSQIMGTVTRILVLKSMEDFCRQLRRVTATYKRTNTPVPVRHTTCVYELLRPLKVLHHCQVFLEGKRAKTSLRSEAMKDLLYRTTGDITPHYYEHVSDVDNETKKGESRLLKFRLDARSVTDKISFQLFLDIQEYGRGLEDLGINAAEINLYRSMLIGFAPDMHSPIFSSKLLPT</sequence>
<feature type="repeat" description="PPR" evidence="3">
    <location>
        <begin position="79"/>
        <end position="113"/>
    </location>
</feature>
<dbReference type="Proteomes" id="UP000316621">
    <property type="component" value="Chromosome 1"/>
</dbReference>
<feature type="repeat" description="PPR" evidence="3">
    <location>
        <begin position="149"/>
        <end position="183"/>
    </location>
</feature>
<keyword evidence="2" id="KW-0677">Repeat</keyword>
<dbReference type="PROSITE" id="PS51375">
    <property type="entry name" value="PPR"/>
    <property type="match status" value="5"/>
</dbReference>
<evidence type="ECO:0000313" key="6">
    <source>
        <dbReference type="Proteomes" id="UP000316621"/>
    </source>
</evidence>
<dbReference type="EMBL" id="CM010715">
    <property type="protein sequence ID" value="RZC44421.1"/>
    <property type="molecule type" value="Genomic_DNA"/>
</dbReference>
<dbReference type="InterPro" id="IPR002885">
    <property type="entry name" value="PPR_rpt"/>
</dbReference>
<reference evidence="5 6" key="1">
    <citation type="journal article" date="2018" name="Science">
        <title>The opium poppy genome and morphinan production.</title>
        <authorList>
            <person name="Guo L."/>
            <person name="Winzer T."/>
            <person name="Yang X."/>
            <person name="Li Y."/>
            <person name="Ning Z."/>
            <person name="He Z."/>
            <person name="Teodor R."/>
            <person name="Lu Y."/>
            <person name="Bowser T.A."/>
            <person name="Graham I.A."/>
            <person name="Ye K."/>
        </authorList>
    </citation>
    <scope>NUCLEOTIDE SEQUENCE [LARGE SCALE GENOMIC DNA]</scope>
    <source>
        <strain evidence="6">cv. HN1</strain>
        <tissue evidence="5">Leaves</tissue>
    </source>
</reference>
<accession>A0A4Y7I9V7</accession>
<evidence type="ECO:0000256" key="3">
    <source>
        <dbReference type="PROSITE-ProRule" id="PRU00708"/>
    </source>
</evidence>
<dbReference type="Gene3D" id="1.25.40.10">
    <property type="entry name" value="Tetratricopeptide repeat domain"/>
    <property type="match status" value="3"/>
</dbReference>
<proteinExistence type="inferred from homology"/>
<feature type="domain" description="COG complex component COG2 C-terminal" evidence="4">
    <location>
        <begin position="203"/>
        <end position="395"/>
    </location>
</feature>
<feature type="repeat" description="PPR" evidence="3">
    <location>
        <begin position="9"/>
        <end position="43"/>
    </location>
</feature>
<evidence type="ECO:0000256" key="1">
    <source>
        <dbReference type="ARBA" id="ARBA00007626"/>
    </source>
</evidence>
<protein>
    <recommendedName>
        <fullName evidence="4">COG complex component COG2 C-terminal domain-containing protein</fullName>
    </recommendedName>
</protein>
<organism evidence="5 6">
    <name type="scientific">Papaver somniferum</name>
    <name type="common">Opium poppy</name>
    <dbReference type="NCBI Taxonomy" id="3469"/>
    <lineage>
        <taxon>Eukaryota</taxon>
        <taxon>Viridiplantae</taxon>
        <taxon>Streptophyta</taxon>
        <taxon>Embryophyta</taxon>
        <taxon>Tracheophyta</taxon>
        <taxon>Spermatophyta</taxon>
        <taxon>Magnoliopsida</taxon>
        <taxon>Ranunculales</taxon>
        <taxon>Papaveraceae</taxon>
        <taxon>Papaveroideae</taxon>
        <taxon>Papaver</taxon>
    </lineage>
</organism>
<dbReference type="Pfam" id="PF13041">
    <property type="entry name" value="PPR_2"/>
    <property type="match status" value="3"/>
</dbReference>
<keyword evidence="6" id="KW-1185">Reference proteome</keyword>
<comment type="similarity">
    <text evidence="1">Belongs to the PPR family. P subfamily.</text>
</comment>
<dbReference type="PANTHER" id="PTHR47941">
    <property type="entry name" value="PENTATRICOPEPTIDE REPEAT-CONTAINING PROTEIN 3, MITOCHONDRIAL"/>
    <property type="match status" value="1"/>
</dbReference>
<dbReference type="Gramene" id="RZC44421">
    <property type="protein sequence ID" value="RZC44421"/>
    <property type="gene ID" value="C5167_037363"/>
</dbReference>
<dbReference type="Pfam" id="PF12022">
    <property type="entry name" value="COG2_C"/>
    <property type="match status" value="1"/>
</dbReference>